<evidence type="ECO:0000313" key="2">
    <source>
        <dbReference type="EMBL" id="EJK61606.1"/>
    </source>
</evidence>
<evidence type="ECO:0000313" key="3">
    <source>
        <dbReference type="Proteomes" id="UP000266841"/>
    </source>
</evidence>
<evidence type="ECO:0000256" key="1">
    <source>
        <dbReference type="SAM" id="MobiDB-lite"/>
    </source>
</evidence>
<gene>
    <name evidence="2" type="ORF">THAOC_17876</name>
</gene>
<organism evidence="2 3">
    <name type="scientific">Thalassiosira oceanica</name>
    <name type="common">Marine diatom</name>
    <dbReference type="NCBI Taxonomy" id="159749"/>
    <lineage>
        <taxon>Eukaryota</taxon>
        <taxon>Sar</taxon>
        <taxon>Stramenopiles</taxon>
        <taxon>Ochrophyta</taxon>
        <taxon>Bacillariophyta</taxon>
        <taxon>Coscinodiscophyceae</taxon>
        <taxon>Thalassiosirophycidae</taxon>
        <taxon>Thalassiosirales</taxon>
        <taxon>Thalassiosiraceae</taxon>
        <taxon>Thalassiosira</taxon>
    </lineage>
</organism>
<feature type="compositionally biased region" description="Polar residues" evidence="1">
    <location>
        <begin position="76"/>
        <end position="96"/>
    </location>
</feature>
<reference evidence="2 3" key="1">
    <citation type="journal article" date="2012" name="Genome Biol.">
        <title>Genome and low-iron response of an oceanic diatom adapted to chronic iron limitation.</title>
        <authorList>
            <person name="Lommer M."/>
            <person name="Specht M."/>
            <person name="Roy A.S."/>
            <person name="Kraemer L."/>
            <person name="Andreson R."/>
            <person name="Gutowska M.A."/>
            <person name="Wolf J."/>
            <person name="Bergner S.V."/>
            <person name="Schilhabel M.B."/>
            <person name="Klostermeier U.C."/>
            <person name="Beiko R.G."/>
            <person name="Rosenstiel P."/>
            <person name="Hippler M."/>
            <person name="Laroche J."/>
        </authorList>
    </citation>
    <scope>NUCLEOTIDE SEQUENCE [LARGE SCALE GENOMIC DNA]</scope>
    <source>
        <strain evidence="2 3">CCMP1005</strain>
    </source>
</reference>
<dbReference type="Proteomes" id="UP000266841">
    <property type="component" value="Unassembled WGS sequence"/>
</dbReference>
<feature type="compositionally biased region" description="Pro residues" evidence="1">
    <location>
        <begin position="122"/>
        <end position="133"/>
    </location>
</feature>
<feature type="compositionally biased region" description="Polar residues" evidence="1">
    <location>
        <begin position="200"/>
        <end position="221"/>
    </location>
</feature>
<keyword evidence="3" id="KW-1185">Reference proteome</keyword>
<accession>K0SKY2</accession>
<protein>
    <submittedName>
        <fullName evidence="2">Uncharacterized protein</fullName>
    </submittedName>
</protein>
<feature type="region of interest" description="Disordered" evidence="1">
    <location>
        <begin position="72"/>
        <end position="221"/>
    </location>
</feature>
<name>K0SKY2_THAOC</name>
<comment type="caution">
    <text evidence="2">The sequence shown here is derived from an EMBL/GenBank/DDBJ whole genome shotgun (WGS) entry which is preliminary data.</text>
</comment>
<dbReference type="AlphaFoldDB" id="K0SKY2"/>
<sequence length="221" mass="23132">MQSLTWNELPQEQHLRAGPVSVGCVDGHRFNDGADWPSGRLLILKRLDLLFPSGGLEGRLIVRSIETLIPEAEGQVPTSKPNQTKPNQTKHLTISKFQAGAGGNARGKRETRRRKNLSSCPATPPGAQPPPPGSHSSSGGRGIEQGRGPLVQPEGLGQYPTSGGVSMRAVDDRGWAGPKGSKGGMGGGVRKEYGVLSPASPKTPSSLPTGINPPTTVQSEA</sequence>
<proteinExistence type="predicted"/>
<dbReference type="EMBL" id="AGNL01019755">
    <property type="protein sequence ID" value="EJK61606.1"/>
    <property type="molecule type" value="Genomic_DNA"/>
</dbReference>